<feature type="domain" description="Cyclic nucleotide-binding" evidence="1">
    <location>
        <begin position="18"/>
        <end position="116"/>
    </location>
</feature>
<accession>A0A0S2TG84</accession>
<evidence type="ECO:0000313" key="4">
    <source>
        <dbReference type="Proteomes" id="UP000055136"/>
    </source>
</evidence>
<feature type="domain" description="Rhodanese" evidence="2">
    <location>
        <begin position="277"/>
        <end position="364"/>
    </location>
</feature>
<dbReference type="GO" id="GO:0005829">
    <property type="term" value="C:cytosol"/>
    <property type="evidence" value="ECO:0007669"/>
    <property type="project" value="TreeGrafter"/>
</dbReference>
<reference evidence="3" key="1">
    <citation type="submission" date="2015-10" db="EMBL/GenBank/DDBJ databases">
        <title>Description of Candidatus Tenderia electrophaga gen. nov, sp. nov., an Uncultivated Electroautotroph from a Biocathode Enrichment.</title>
        <authorList>
            <person name="Eddie B.J."/>
            <person name="Malanoski A.P."/>
            <person name="Wang Z."/>
            <person name="Hall R.J."/>
            <person name="Oh S.D."/>
            <person name="Heiner C."/>
            <person name="Lin B."/>
            <person name="Strycharz-Glaven S.M."/>
        </authorList>
    </citation>
    <scope>NUCLEOTIDE SEQUENCE [LARGE SCALE GENOMIC DNA]</scope>
    <source>
        <strain evidence="3">NRL1</strain>
    </source>
</reference>
<dbReference type="CDD" id="cd00158">
    <property type="entry name" value="RHOD"/>
    <property type="match status" value="1"/>
</dbReference>
<sequence>MNGSNTGVSISALARLNPINSLLVEQISELAAQTQEHALLAGKTLFKEGDTDSDLIYLIEGEVEIRPAAAEPYLIKSGTPQSREPLTQHSPRRSSAVAVTPILYIRCDNDLVDTMLTWAESASSDTEEVIMSGDDIINIDTSGLKNKMQHSPNFRKLPAANIDLLLEKMEPIRMNAGEVVIRQGDEGDYFYVIEQGEALVTRMVDDDEDTEDSVEMAHLGEGSSFGEAALISDSPRNATVSMQTDGILLRLNKENFLKLMQDPVQHWIDYDQAMAQIEQGAVWVDVRSPADFNQGHLQGAINIPLNEAHRRAQSLDDNARYICYCQTGRRSSAAAFILSQYGLEVSVLKGGLPSLDSAVELTQEAG</sequence>
<name>A0A0S2TG84_9GAMM</name>
<gene>
    <name evidence="3" type="ORF">Tel_13955</name>
</gene>
<dbReference type="Pfam" id="PF00581">
    <property type="entry name" value="Rhodanese"/>
    <property type="match status" value="1"/>
</dbReference>
<dbReference type="KEGG" id="tee:Tel_13955"/>
<evidence type="ECO:0000259" key="2">
    <source>
        <dbReference type="PROSITE" id="PS50206"/>
    </source>
</evidence>
<dbReference type="SMART" id="SM00100">
    <property type="entry name" value="cNMP"/>
    <property type="match status" value="2"/>
</dbReference>
<evidence type="ECO:0000313" key="3">
    <source>
        <dbReference type="EMBL" id="ALP54149.1"/>
    </source>
</evidence>
<evidence type="ECO:0000259" key="1">
    <source>
        <dbReference type="PROSITE" id="PS50042"/>
    </source>
</evidence>
<dbReference type="PROSITE" id="PS50042">
    <property type="entry name" value="CNMP_BINDING_3"/>
    <property type="match status" value="2"/>
</dbReference>
<dbReference type="InterPro" id="IPR018490">
    <property type="entry name" value="cNMP-bd_dom_sf"/>
</dbReference>
<dbReference type="PANTHER" id="PTHR11635:SF152">
    <property type="entry name" value="CAMP-DEPENDENT PROTEIN KINASE TYPE I REGULATORY SUBUNIT-RELATED"/>
    <property type="match status" value="1"/>
</dbReference>
<dbReference type="AlphaFoldDB" id="A0A0S2TG84"/>
<dbReference type="SUPFAM" id="SSF51206">
    <property type="entry name" value="cAMP-binding domain-like"/>
    <property type="match status" value="2"/>
</dbReference>
<organism evidence="3 4">
    <name type="scientific">Candidatus Tenderia electrophaga</name>
    <dbReference type="NCBI Taxonomy" id="1748243"/>
    <lineage>
        <taxon>Bacteria</taxon>
        <taxon>Pseudomonadati</taxon>
        <taxon>Pseudomonadota</taxon>
        <taxon>Gammaproteobacteria</taxon>
        <taxon>Candidatus Tenderiales</taxon>
        <taxon>Candidatus Tenderiaceae</taxon>
        <taxon>Candidatus Tenderia</taxon>
    </lineage>
</organism>
<dbReference type="GO" id="GO:0005952">
    <property type="term" value="C:cAMP-dependent protein kinase complex"/>
    <property type="evidence" value="ECO:0007669"/>
    <property type="project" value="InterPro"/>
</dbReference>
<protein>
    <recommendedName>
        <fullName evidence="5">Cyclic nucleotide-binding protein</fullName>
    </recommendedName>
</protein>
<dbReference type="Proteomes" id="UP000055136">
    <property type="component" value="Chromosome"/>
</dbReference>
<feature type="domain" description="Cyclic nucleotide-binding" evidence="1">
    <location>
        <begin position="153"/>
        <end position="260"/>
    </location>
</feature>
<dbReference type="PROSITE" id="PS00888">
    <property type="entry name" value="CNMP_BINDING_1"/>
    <property type="match status" value="1"/>
</dbReference>
<dbReference type="InterPro" id="IPR036873">
    <property type="entry name" value="Rhodanese-like_dom_sf"/>
</dbReference>
<dbReference type="InterPro" id="IPR014710">
    <property type="entry name" value="RmlC-like_jellyroll"/>
</dbReference>
<dbReference type="SMART" id="SM00450">
    <property type="entry name" value="RHOD"/>
    <property type="match status" value="1"/>
</dbReference>
<dbReference type="InterPro" id="IPR050503">
    <property type="entry name" value="cAMP-dep_PK_reg_su-like"/>
</dbReference>
<evidence type="ECO:0008006" key="5">
    <source>
        <dbReference type="Google" id="ProtNLM"/>
    </source>
</evidence>
<dbReference type="Gene3D" id="3.40.250.10">
    <property type="entry name" value="Rhodanese-like domain"/>
    <property type="match status" value="1"/>
</dbReference>
<dbReference type="SUPFAM" id="SSF52821">
    <property type="entry name" value="Rhodanese/Cell cycle control phosphatase"/>
    <property type="match status" value="1"/>
</dbReference>
<dbReference type="PANTHER" id="PTHR11635">
    <property type="entry name" value="CAMP-DEPENDENT PROTEIN KINASE REGULATORY CHAIN"/>
    <property type="match status" value="1"/>
</dbReference>
<dbReference type="PRINTS" id="PR00103">
    <property type="entry name" value="CAMPKINASE"/>
</dbReference>
<dbReference type="CDD" id="cd00038">
    <property type="entry name" value="CAP_ED"/>
    <property type="match status" value="1"/>
</dbReference>
<dbReference type="PROSITE" id="PS50206">
    <property type="entry name" value="RHODANESE_3"/>
    <property type="match status" value="1"/>
</dbReference>
<dbReference type="STRING" id="1748243.Tel_13955"/>
<dbReference type="InterPro" id="IPR018488">
    <property type="entry name" value="cNMP-bd_CS"/>
</dbReference>
<keyword evidence="4" id="KW-1185">Reference proteome</keyword>
<dbReference type="InterPro" id="IPR001763">
    <property type="entry name" value="Rhodanese-like_dom"/>
</dbReference>
<dbReference type="EMBL" id="CP013099">
    <property type="protein sequence ID" value="ALP54149.1"/>
    <property type="molecule type" value="Genomic_DNA"/>
</dbReference>
<dbReference type="Gene3D" id="2.60.120.10">
    <property type="entry name" value="Jelly Rolls"/>
    <property type="match status" value="2"/>
</dbReference>
<dbReference type="InterPro" id="IPR000595">
    <property type="entry name" value="cNMP-bd_dom"/>
</dbReference>
<dbReference type="Pfam" id="PF00027">
    <property type="entry name" value="cNMP_binding"/>
    <property type="match status" value="1"/>
</dbReference>
<proteinExistence type="predicted"/>